<reference evidence="2" key="1">
    <citation type="journal article" date="2019" name="Int. J. Syst. Evol. Microbiol.">
        <title>The Global Catalogue of Microorganisms (GCM) 10K type strain sequencing project: providing services to taxonomists for standard genome sequencing and annotation.</title>
        <authorList>
            <consortium name="The Broad Institute Genomics Platform"/>
            <consortium name="The Broad Institute Genome Sequencing Center for Infectious Disease"/>
            <person name="Wu L."/>
            <person name="Ma J."/>
        </authorList>
    </citation>
    <scope>NUCLEOTIDE SEQUENCE [LARGE SCALE GENOMIC DNA]</scope>
    <source>
        <strain evidence="2">JCM 16601</strain>
    </source>
</reference>
<dbReference type="EMBL" id="BAAAZC010000002">
    <property type="protein sequence ID" value="GAA3958069.1"/>
    <property type="molecule type" value="Genomic_DNA"/>
</dbReference>
<evidence type="ECO:0000313" key="2">
    <source>
        <dbReference type="Proteomes" id="UP001500742"/>
    </source>
</evidence>
<name>A0ABP7P1F2_9SPHI</name>
<accession>A0ABP7P1F2</accession>
<dbReference type="Proteomes" id="UP001500742">
    <property type="component" value="Unassembled WGS sequence"/>
</dbReference>
<dbReference type="RefSeq" id="WP_259092660.1">
    <property type="nucleotide sequence ID" value="NZ_BAAAZC010000002.1"/>
</dbReference>
<evidence type="ECO:0000313" key="1">
    <source>
        <dbReference type="EMBL" id="GAA3958069.1"/>
    </source>
</evidence>
<comment type="caution">
    <text evidence="1">The sequence shown here is derived from an EMBL/GenBank/DDBJ whole genome shotgun (WGS) entry which is preliminary data.</text>
</comment>
<organism evidence="1 2">
    <name type="scientific">Mucilaginibacter dorajii</name>
    <dbReference type="NCBI Taxonomy" id="692994"/>
    <lineage>
        <taxon>Bacteria</taxon>
        <taxon>Pseudomonadati</taxon>
        <taxon>Bacteroidota</taxon>
        <taxon>Sphingobacteriia</taxon>
        <taxon>Sphingobacteriales</taxon>
        <taxon>Sphingobacteriaceae</taxon>
        <taxon>Mucilaginibacter</taxon>
    </lineage>
</organism>
<proteinExistence type="predicted"/>
<protein>
    <submittedName>
        <fullName evidence="1">Uncharacterized protein</fullName>
    </submittedName>
</protein>
<keyword evidence="2" id="KW-1185">Reference proteome</keyword>
<gene>
    <name evidence="1" type="ORF">GCM10022210_01670</name>
</gene>
<sequence>MDINIDKVHSFWIWFQSVAADLLEYPSNQNLISLLDARITDLGITAWEIGPWENDDYFLAISPGFNINHLPLTQQVVDLAPVCAGWHFLAFKPAKGWEGILDMKNESGKRIRVNSANWEYVLYQFDDGSFDIDVKIDEVDGNEATRYDAIDLALAGYLGEELFMQLIQNITIVDTFESKATALKYIKKHIESIL</sequence>